<dbReference type="AlphaFoldDB" id="G8LYD6"/>
<dbReference type="Proteomes" id="UP000005435">
    <property type="component" value="Chromosome"/>
</dbReference>
<dbReference type="STRING" id="720554.Clocl_2318"/>
<dbReference type="EMBL" id="CP003065">
    <property type="protein sequence ID" value="AEV68905.1"/>
    <property type="molecule type" value="Genomic_DNA"/>
</dbReference>
<name>G8LYD6_ACECE</name>
<keyword evidence="2" id="KW-1185">Reference proteome</keyword>
<sequence length="160" mass="18893">MGKKSDIISIENVTYEEVKSFLLMEYGLKIQENQTCQVLGMHIDLQDLGYAYDYARDFLEKEALEEEHPFYKEVDMRNFNIVVDICTQPWRPCNDFMPIIADQMGRHISFKFKTKVVIAFENGEIPFCMYDKGIKIKDLKEYYKDYLKGKAWQPTEIVGM</sequence>
<protein>
    <submittedName>
        <fullName evidence="1">Uncharacterized protein</fullName>
    </submittedName>
</protein>
<dbReference type="KEGG" id="ccl:Clocl_2318"/>
<evidence type="ECO:0000313" key="1">
    <source>
        <dbReference type="EMBL" id="AEV68905.1"/>
    </source>
</evidence>
<evidence type="ECO:0000313" key="2">
    <source>
        <dbReference type="Proteomes" id="UP000005435"/>
    </source>
</evidence>
<dbReference type="HOGENOM" id="CLU_1649166_0_0_9"/>
<reference evidence="2" key="1">
    <citation type="submission" date="2011-12" db="EMBL/GenBank/DDBJ databases">
        <title>Complete sequence of Clostridium clariflavum DSM 19732.</title>
        <authorList>
            <consortium name="US DOE Joint Genome Institute"/>
            <person name="Lucas S."/>
            <person name="Han J."/>
            <person name="Lapidus A."/>
            <person name="Cheng J.-F."/>
            <person name="Goodwin L."/>
            <person name="Pitluck S."/>
            <person name="Peters L."/>
            <person name="Teshima H."/>
            <person name="Detter J.C."/>
            <person name="Han C."/>
            <person name="Tapia R."/>
            <person name="Land M."/>
            <person name="Hauser L."/>
            <person name="Kyrpides N."/>
            <person name="Ivanova N."/>
            <person name="Pagani I."/>
            <person name="Kitzmiller T."/>
            <person name="Lynd L."/>
            <person name="Izquierdo J."/>
            <person name="Woyke T."/>
        </authorList>
    </citation>
    <scope>NUCLEOTIDE SEQUENCE [LARGE SCALE GENOMIC DNA]</scope>
    <source>
        <strain evidence="2">DSM 19732 / NBRC 101661 / EBR45</strain>
    </source>
</reference>
<dbReference type="RefSeq" id="WP_014255482.1">
    <property type="nucleotide sequence ID" value="NC_016627.1"/>
</dbReference>
<reference evidence="1 2" key="2">
    <citation type="journal article" date="2012" name="Stand. Genomic Sci.">
        <title>Complete Genome Sequence of Clostridium clariflavum DSM 19732.</title>
        <authorList>
            <person name="Izquierdo J.A."/>
            <person name="Goodwin L."/>
            <person name="Davenport K.W."/>
            <person name="Teshima H."/>
            <person name="Bruce D."/>
            <person name="Detter C."/>
            <person name="Tapia R."/>
            <person name="Han S."/>
            <person name="Land M."/>
            <person name="Hauser L."/>
            <person name="Jeffries C.D."/>
            <person name="Han J."/>
            <person name="Pitluck S."/>
            <person name="Nolan M."/>
            <person name="Chen A."/>
            <person name="Huntemann M."/>
            <person name="Mavromatis K."/>
            <person name="Mikhailova N."/>
            <person name="Liolios K."/>
            <person name="Woyke T."/>
            <person name="Lynd L.R."/>
        </authorList>
    </citation>
    <scope>NUCLEOTIDE SEQUENCE [LARGE SCALE GENOMIC DNA]</scope>
    <source>
        <strain evidence="2">DSM 19732 / NBRC 101661 / EBR45</strain>
    </source>
</reference>
<accession>G8LYD6</accession>
<proteinExistence type="predicted"/>
<dbReference type="eggNOG" id="ENOG502ZU8M">
    <property type="taxonomic scope" value="Bacteria"/>
</dbReference>
<organism evidence="1 2">
    <name type="scientific">Acetivibrio clariflavus (strain DSM 19732 / NBRC 101661 / EBR45)</name>
    <name type="common">Clostridium clariflavum</name>
    <dbReference type="NCBI Taxonomy" id="720554"/>
    <lineage>
        <taxon>Bacteria</taxon>
        <taxon>Bacillati</taxon>
        <taxon>Bacillota</taxon>
        <taxon>Clostridia</taxon>
        <taxon>Eubacteriales</taxon>
        <taxon>Oscillospiraceae</taxon>
        <taxon>Acetivibrio</taxon>
    </lineage>
</organism>
<gene>
    <name evidence="1" type="ordered locus">Clocl_2318</name>
</gene>